<dbReference type="FunFam" id="3.30.200.20:FF:000195">
    <property type="entry name" value="G-type lectin S-receptor-like serine/threonine-protein kinase"/>
    <property type="match status" value="1"/>
</dbReference>
<dbReference type="InterPro" id="IPR003609">
    <property type="entry name" value="Pan_app"/>
</dbReference>
<proteinExistence type="predicted"/>
<dbReference type="InterPro" id="IPR011009">
    <property type="entry name" value="Kinase-like_dom_sf"/>
</dbReference>
<evidence type="ECO:0000256" key="2">
    <source>
        <dbReference type="ARBA" id="ARBA00022527"/>
    </source>
</evidence>
<dbReference type="GO" id="GO:0005524">
    <property type="term" value="F:ATP binding"/>
    <property type="evidence" value="ECO:0007669"/>
    <property type="project" value="UniProtKB-KW"/>
</dbReference>
<dbReference type="Pfam" id="PF07714">
    <property type="entry name" value="PK_Tyr_Ser-Thr"/>
    <property type="match status" value="1"/>
</dbReference>
<evidence type="ECO:0000259" key="12">
    <source>
        <dbReference type="PROSITE" id="PS50011"/>
    </source>
</evidence>
<accession>A0A2G5EYQ4</accession>
<dbReference type="Proteomes" id="UP000230069">
    <property type="component" value="Unassembled WGS sequence"/>
</dbReference>
<dbReference type="PROSITE" id="PS50011">
    <property type="entry name" value="PROTEIN_KINASE_DOM"/>
    <property type="match status" value="1"/>
</dbReference>
<keyword evidence="9" id="KW-0325">Glycoprotein</keyword>
<dbReference type="EMBL" id="KZ305020">
    <property type="protein sequence ID" value="PIA60777.1"/>
    <property type="molecule type" value="Genomic_DNA"/>
</dbReference>
<comment type="catalytic activity">
    <reaction evidence="11">
        <text>L-seryl-[protein] + ATP = O-phospho-L-seryl-[protein] + ADP + H(+)</text>
        <dbReference type="Rhea" id="RHEA:17989"/>
        <dbReference type="Rhea" id="RHEA-COMP:9863"/>
        <dbReference type="Rhea" id="RHEA-COMP:11604"/>
        <dbReference type="ChEBI" id="CHEBI:15378"/>
        <dbReference type="ChEBI" id="CHEBI:29999"/>
        <dbReference type="ChEBI" id="CHEBI:30616"/>
        <dbReference type="ChEBI" id="CHEBI:83421"/>
        <dbReference type="ChEBI" id="CHEBI:456216"/>
        <dbReference type="EC" id="2.7.11.1"/>
    </reaction>
</comment>
<dbReference type="EC" id="2.7.11.1" evidence="1"/>
<comment type="catalytic activity">
    <reaction evidence="10">
        <text>L-threonyl-[protein] + ATP = O-phospho-L-threonyl-[protein] + ADP + H(+)</text>
        <dbReference type="Rhea" id="RHEA:46608"/>
        <dbReference type="Rhea" id="RHEA-COMP:11060"/>
        <dbReference type="Rhea" id="RHEA-COMP:11605"/>
        <dbReference type="ChEBI" id="CHEBI:15378"/>
        <dbReference type="ChEBI" id="CHEBI:30013"/>
        <dbReference type="ChEBI" id="CHEBI:30616"/>
        <dbReference type="ChEBI" id="CHEBI:61977"/>
        <dbReference type="ChEBI" id="CHEBI:456216"/>
        <dbReference type="EC" id="2.7.11.1"/>
    </reaction>
</comment>
<evidence type="ECO:0000256" key="11">
    <source>
        <dbReference type="ARBA" id="ARBA00048679"/>
    </source>
</evidence>
<evidence type="ECO:0000256" key="7">
    <source>
        <dbReference type="ARBA" id="ARBA00022840"/>
    </source>
</evidence>
<dbReference type="Pfam" id="PF00954">
    <property type="entry name" value="S_locus_glycop"/>
    <property type="match status" value="1"/>
</dbReference>
<keyword evidence="6" id="KW-0418">Kinase</keyword>
<dbReference type="Pfam" id="PF08276">
    <property type="entry name" value="PAN_2"/>
    <property type="match status" value="1"/>
</dbReference>
<evidence type="ECO:0000256" key="1">
    <source>
        <dbReference type="ARBA" id="ARBA00012513"/>
    </source>
</evidence>
<dbReference type="SMART" id="SM00473">
    <property type="entry name" value="PAN_AP"/>
    <property type="match status" value="1"/>
</dbReference>
<evidence type="ECO:0000256" key="4">
    <source>
        <dbReference type="ARBA" id="ARBA00022729"/>
    </source>
</evidence>
<keyword evidence="5" id="KW-0547">Nucleotide-binding</keyword>
<evidence type="ECO:0000256" key="10">
    <source>
        <dbReference type="ARBA" id="ARBA00047899"/>
    </source>
</evidence>
<dbReference type="GO" id="GO:0048544">
    <property type="term" value="P:recognition of pollen"/>
    <property type="evidence" value="ECO:0007669"/>
    <property type="project" value="InterPro"/>
</dbReference>
<keyword evidence="7" id="KW-0067">ATP-binding</keyword>
<dbReference type="InParanoid" id="A0A2G5EYQ4"/>
<dbReference type="OrthoDB" id="8891264at2759"/>
<feature type="domain" description="Protein kinase" evidence="12">
    <location>
        <begin position="211"/>
        <end position="316"/>
    </location>
</feature>
<dbReference type="PANTHER" id="PTHR32444">
    <property type="entry name" value="BULB-TYPE LECTIN DOMAIN-CONTAINING PROTEIN"/>
    <property type="match status" value="1"/>
</dbReference>
<evidence type="ECO:0000256" key="9">
    <source>
        <dbReference type="ARBA" id="ARBA00023180"/>
    </source>
</evidence>
<keyword evidence="8" id="KW-1015">Disulfide bond</keyword>
<dbReference type="GO" id="GO:0004674">
    <property type="term" value="F:protein serine/threonine kinase activity"/>
    <property type="evidence" value="ECO:0007669"/>
    <property type="project" value="UniProtKB-KW"/>
</dbReference>
<sequence length="316" mass="35979">MEEEIMVFGEVKTVASLLVMDLSGQIKQFSWAEDTQAWFMFWSQPRQHCDVYRYCGAFGVCNQIGLPFCTCLNGFEPRSPKDWNLNDFSGGCMRKTSLQCGDEDGFLQVQVVKQPDNQQSLNIRSADDCKLSCLKECSCHAYALNKSCLVWNGDLFNLHQSPDGDNRLSIQLRLAAYEISSSGDLSVEHETEQGNLELPSFDFNTVAEATNNFSNKLGQGGFGPVYKGKLLDGREIAVKRLSRSSGQGVQEFKNELMLICKLQHRNLVRLLSYSIDKEEKILLYEYMPNKSLDAFIFAYLLSMRRIEWFIPIFPLM</sequence>
<keyword evidence="2" id="KW-0723">Serine/threonine-protein kinase</keyword>
<dbReference type="InterPro" id="IPR001245">
    <property type="entry name" value="Ser-Thr/Tyr_kinase_cat_dom"/>
</dbReference>
<evidence type="ECO:0000256" key="6">
    <source>
        <dbReference type="ARBA" id="ARBA00022777"/>
    </source>
</evidence>
<dbReference type="AlphaFoldDB" id="A0A2G5EYQ4"/>
<evidence type="ECO:0000259" key="13">
    <source>
        <dbReference type="PROSITE" id="PS50948"/>
    </source>
</evidence>
<evidence type="ECO:0000313" key="14">
    <source>
        <dbReference type="EMBL" id="PIA60777.1"/>
    </source>
</evidence>
<reference evidence="14 15" key="1">
    <citation type="submission" date="2017-09" db="EMBL/GenBank/DDBJ databases">
        <title>WGS assembly of Aquilegia coerulea Goldsmith.</title>
        <authorList>
            <person name="Hodges S."/>
            <person name="Kramer E."/>
            <person name="Nordborg M."/>
            <person name="Tomkins J."/>
            <person name="Borevitz J."/>
            <person name="Derieg N."/>
            <person name="Yan J."/>
            <person name="Mihaltcheva S."/>
            <person name="Hayes R.D."/>
            <person name="Rokhsar D."/>
        </authorList>
    </citation>
    <scope>NUCLEOTIDE SEQUENCE [LARGE SCALE GENOMIC DNA]</scope>
    <source>
        <strain evidence="15">cv. Goldsmith</strain>
    </source>
</reference>
<evidence type="ECO:0000256" key="3">
    <source>
        <dbReference type="ARBA" id="ARBA00022679"/>
    </source>
</evidence>
<dbReference type="PROSITE" id="PS50948">
    <property type="entry name" value="PAN"/>
    <property type="match status" value="1"/>
</dbReference>
<gene>
    <name evidence="14" type="ORF">AQUCO_00300354v1</name>
</gene>
<dbReference type="InterPro" id="IPR000719">
    <property type="entry name" value="Prot_kinase_dom"/>
</dbReference>
<evidence type="ECO:0000256" key="8">
    <source>
        <dbReference type="ARBA" id="ARBA00023157"/>
    </source>
</evidence>
<keyword evidence="15" id="KW-1185">Reference proteome</keyword>
<dbReference type="CDD" id="cd01098">
    <property type="entry name" value="PAN_AP_plant"/>
    <property type="match status" value="1"/>
</dbReference>
<keyword evidence="3" id="KW-0808">Transferase</keyword>
<evidence type="ECO:0000256" key="5">
    <source>
        <dbReference type="ARBA" id="ARBA00022741"/>
    </source>
</evidence>
<feature type="domain" description="Apple" evidence="13">
    <location>
        <begin position="100"/>
        <end position="175"/>
    </location>
</feature>
<dbReference type="PANTHER" id="PTHR32444:SF247">
    <property type="entry name" value="OS01G0958200 PROTEIN"/>
    <property type="match status" value="1"/>
</dbReference>
<protein>
    <recommendedName>
        <fullName evidence="1">non-specific serine/threonine protein kinase</fullName>
        <ecNumber evidence="1">2.7.11.1</ecNumber>
    </recommendedName>
</protein>
<organism evidence="14 15">
    <name type="scientific">Aquilegia coerulea</name>
    <name type="common">Rocky mountain columbine</name>
    <dbReference type="NCBI Taxonomy" id="218851"/>
    <lineage>
        <taxon>Eukaryota</taxon>
        <taxon>Viridiplantae</taxon>
        <taxon>Streptophyta</taxon>
        <taxon>Embryophyta</taxon>
        <taxon>Tracheophyta</taxon>
        <taxon>Spermatophyta</taxon>
        <taxon>Magnoliopsida</taxon>
        <taxon>Ranunculales</taxon>
        <taxon>Ranunculaceae</taxon>
        <taxon>Thalictroideae</taxon>
        <taxon>Aquilegia</taxon>
    </lineage>
</organism>
<dbReference type="InterPro" id="IPR000858">
    <property type="entry name" value="S_locus_glycoprot_dom"/>
</dbReference>
<keyword evidence="4" id="KW-0732">Signal</keyword>
<evidence type="ECO:0000313" key="15">
    <source>
        <dbReference type="Proteomes" id="UP000230069"/>
    </source>
</evidence>
<dbReference type="Gene3D" id="3.30.200.20">
    <property type="entry name" value="Phosphorylase Kinase, domain 1"/>
    <property type="match status" value="1"/>
</dbReference>
<dbReference type="SUPFAM" id="SSF56112">
    <property type="entry name" value="Protein kinase-like (PK-like)"/>
    <property type="match status" value="1"/>
</dbReference>
<name>A0A2G5EYQ4_AQUCA</name>